<comment type="similarity">
    <text evidence="2">Belongs to the peroxidase family.</text>
</comment>
<dbReference type="SUPFAM" id="SSF48113">
    <property type="entry name" value="Heme-dependent peroxidases"/>
    <property type="match status" value="1"/>
</dbReference>
<dbReference type="PANTHER" id="PTHR31356:SF8">
    <property type="entry name" value="L-ASCORBATE PEROXIDASE 6-RELATED"/>
    <property type="match status" value="1"/>
</dbReference>
<evidence type="ECO:0000313" key="4">
    <source>
        <dbReference type="EMBL" id="KAK6927567.1"/>
    </source>
</evidence>
<gene>
    <name evidence="4" type="ORF">RJ641_006158</name>
</gene>
<accession>A0AAN8VHL1</accession>
<dbReference type="GO" id="GO:0042744">
    <property type="term" value="P:hydrogen peroxide catabolic process"/>
    <property type="evidence" value="ECO:0007669"/>
    <property type="project" value="TreeGrafter"/>
</dbReference>
<dbReference type="InterPro" id="IPR044831">
    <property type="entry name" value="Ccp1-like"/>
</dbReference>
<evidence type="ECO:0000259" key="3">
    <source>
        <dbReference type="PROSITE" id="PS50873"/>
    </source>
</evidence>
<sequence length="184" mass="20333">MFHLEGGGRRFMLMATLPVLFSMNESLTEGFGWVPRNIYSFKKSCEKFCPKERLPVYFVGMNGSIIYELERPENADSNILEISEITCHVTPFPLIVSWADMIDVGGAEAFVGDPKIPIQLGRLDSVGPDPEGKLPPESLDASGLKQCFQKKGFLGLVSLSGAHTLGSKRFGNPMSLITHTSRFF</sequence>
<name>A0AAN8VHL1_9MAGN</name>
<comment type="caution">
    <text evidence="4">The sequence shown here is derived from an EMBL/GenBank/DDBJ whole genome shotgun (WGS) entry which is preliminary data.</text>
</comment>
<dbReference type="GO" id="GO:0000302">
    <property type="term" value="P:response to reactive oxygen species"/>
    <property type="evidence" value="ECO:0007669"/>
    <property type="project" value="TreeGrafter"/>
</dbReference>
<organism evidence="4 5">
    <name type="scientific">Dillenia turbinata</name>
    <dbReference type="NCBI Taxonomy" id="194707"/>
    <lineage>
        <taxon>Eukaryota</taxon>
        <taxon>Viridiplantae</taxon>
        <taxon>Streptophyta</taxon>
        <taxon>Embryophyta</taxon>
        <taxon>Tracheophyta</taxon>
        <taxon>Spermatophyta</taxon>
        <taxon>Magnoliopsida</taxon>
        <taxon>eudicotyledons</taxon>
        <taxon>Gunneridae</taxon>
        <taxon>Pentapetalae</taxon>
        <taxon>Dilleniales</taxon>
        <taxon>Dilleniaceae</taxon>
        <taxon>Dillenia</taxon>
    </lineage>
</organism>
<dbReference type="GO" id="GO:0020037">
    <property type="term" value="F:heme binding"/>
    <property type="evidence" value="ECO:0007669"/>
    <property type="project" value="InterPro"/>
</dbReference>
<dbReference type="EMBL" id="JBAMMX010000014">
    <property type="protein sequence ID" value="KAK6927567.1"/>
    <property type="molecule type" value="Genomic_DNA"/>
</dbReference>
<keyword evidence="4" id="KW-0575">Peroxidase</keyword>
<dbReference type="InterPro" id="IPR010255">
    <property type="entry name" value="Haem_peroxidase_sf"/>
</dbReference>
<evidence type="ECO:0000256" key="1">
    <source>
        <dbReference type="ARBA" id="ARBA00023002"/>
    </source>
</evidence>
<feature type="domain" description="Plant heme peroxidase family profile" evidence="3">
    <location>
        <begin position="93"/>
        <end position="166"/>
    </location>
</feature>
<dbReference type="PROSITE" id="PS50873">
    <property type="entry name" value="PEROXIDASE_4"/>
    <property type="match status" value="1"/>
</dbReference>
<dbReference type="InterPro" id="IPR002016">
    <property type="entry name" value="Haem_peroxidase"/>
</dbReference>
<dbReference type="AlphaFoldDB" id="A0AAN8VHL1"/>
<keyword evidence="5" id="KW-1185">Reference proteome</keyword>
<proteinExistence type="inferred from homology"/>
<dbReference type="GO" id="GO:0004601">
    <property type="term" value="F:peroxidase activity"/>
    <property type="evidence" value="ECO:0007669"/>
    <property type="project" value="UniProtKB-KW"/>
</dbReference>
<dbReference type="CDD" id="cd00314">
    <property type="entry name" value="plant_peroxidase_like"/>
    <property type="match status" value="1"/>
</dbReference>
<dbReference type="Pfam" id="PF00141">
    <property type="entry name" value="peroxidase"/>
    <property type="match status" value="1"/>
</dbReference>
<keyword evidence="1" id="KW-0560">Oxidoreductase</keyword>
<dbReference type="Gene3D" id="1.10.520.10">
    <property type="match status" value="1"/>
</dbReference>
<evidence type="ECO:0000256" key="2">
    <source>
        <dbReference type="RuleBase" id="RU004241"/>
    </source>
</evidence>
<dbReference type="PANTHER" id="PTHR31356">
    <property type="entry name" value="THYLAKOID LUMENAL 29 KDA PROTEIN, CHLOROPLASTIC-RELATED"/>
    <property type="match status" value="1"/>
</dbReference>
<dbReference type="Proteomes" id="UP001370490">
    <property type="component" value="Unassembled WGS sequence"/>
</dbReference>
<reference evidence="4 5" key="1">
    <citation type="submission" date="2023-12" db="EMBL/GenBank/DDBJ databases">
        <title>A high-quality genome assembly for Dillenia turbinata (Dilleniales).</title>
        <authorList>
            <person name="Chanderbali A."/>
        </authorList>
    </citation>
    <scope>NUCLEOTIDE SEQUENCE [LARGE SCALE GENOMIC DNA]</scope>
    <source>
        <strain evidence="4">LSX21</strain>
        <tissue evidence="4">Leaf</tissue>
    </source>
</reference>
<dbReference type="GO" id="GO:0034599">
    <property type="term" value="P:cellular response to oxidative stress"/>
    <property type="evidence" value="ECO:0007669"/>
    <property type="project" value="InterPro"/>
</dbReference>
<protein>
    <submittedName>
        <fullName evidence="4">Hem peroxidase</fullName>
    </submittedName>
</protein>
<evidence type="ECO:0000313" key="5">
    <source>
        <dbReference type="Proteomes" id="UP001370490"/>
    </source>
</evidence>